<dbReference type="EMBL" id="AC133007">
    <property type="protein sequence ID" value="AAO60014.1"/>
    <property type="molecule type" value="Genomic_DNA"/>
</dbReference>
<evidence type="ECO:0000313" key="3">
    <source>
        <dbReference type="EMBL" id="AAO65859.1"/>
    </source>
</evidence>
<sequence>MSYFFSLPLTCGADGIETTGAWHGTEHLPAASAAAMAELATVQSRWALGPGAHVLARLVDLAAVDAGADLHGGGGGELPLEGGVLVILDGVVGAAGEEPRDGGPPVAEAVTVQFLVVQSLAPCHSTSRHSASSSSGLHGPFILSHSPSTPISK</sequence>
<evidence type="ECO:0000313" key="4">
    <source>
        <dbReference type="Proteomes" id="UP000000763"/>
    </source>
</evidence>
<dbReference type="EMBL" id="AC104433">
    <property type="protein sequence ID" value="AAO65859.1"/>
    <property type="molecule type" value="Genomic_DNA"/>
</dbReference>
<protein>
    <submittedName>
        <fullName evidence="3">Uncharacterized protein</fullName>
    </submittedName>
</protein>
<feature type="region of interest" description="Disordered" evidence="1">
    <location>
        <begin position="127"/>
        <end position="153"/>
    </location>
</feature>
<proteinExistence type="predicted"/>
<reference evidence="2" key="4">
    <citation type="submission" date="2006-01" db="EMBL/GenBank/DDBJ databases">
        <title>Oryza sativa chromosome 3 BAC OSJNBa0094J08 genomic sequence.</title>
        <authorList>
            <person name="Buell C.R."/>
            <person name="Yuan Q."/>
            <person name="Ouyang S."/>
            <person name="Liu J."/>
            <person name="Gansberger K."/>
            <person name="Jones K.M."/>
            <person name="Overton II L.L."/>
            <person name="Tsitrin T."/>
            <person name="Kim M.M."/>
            <person name="Bera J.J."/>
            <person name="Jin S.S."/>
            <person name="Fadrosh D.W."/>
            <person name="Tallon L.J."/>
            <person name="Koo H."/>
            <person name="Zismann V."/>
            <person name="Hsiao J."/>
            <person name="Blunt S."/>
            <person name="Vanaken S.S."/>
            <person name="Riedmuller S.B."/>
            <person name="Utterback T.T."/>
            <person name="Feldblyum T.V."/>
            <person name="Yang Q.Q."/>
            <person name="Haas B.J."/>
            <person name="Suh B.B."/>
            <person name="Peterson J.J."/>
            <person name="Quackenbush J."/>
            <person name="White O."/>
            <person name="Salzberg S.L."/>
            <person name="Fraser C.M."/>
        </authorList>
    </citation>
    <scope>NUCLEOTIDE SEQUENCE</scope>
</reference>
<gene>
    <name evidence="3" type="primary">OJ1754_E06.4</name>
    <name evidence="2" type="ORF">OSJNBa0094J08.3</name>
</gene>
<evidence type="ECO:0000256" key="1">
    <source>
        <dbReference type="SAM" id="MobiDB-lite"/>
    </source>
</evidence>
<reference evidence="3" key="1">
    <citation type="submission" date="2003-03" db="EMBL/GenBank/DDBJ databases">
        <authorList>
            <person name="Buell R."/>
        </authorList>
    </citation>
    <scope>NUCLEOTIDE SEQUENCE</scope>
</reference>
<name>Q7G711_ORYSJ</name>
<accession>Q7G711</accession>
<reference evidence="4" key="5">
    <citation type="journal article" date="2008" name="Nucleic Acids Res.">
        <title>The rice annotation project database (RAP-DB): 2008 update.</title>
        <authorList>
            <consortium name="The rice annotation project (RAP)"/>
        </authorList>
    </citation>
    <scope>GENOME REANNOTATION</scope>
    <source>
        <strain evidence="4">cv. Nipponbare</strain>
    </source>
</reference>
<organism evidence="3 4">
    <name type="scientific">Oryza sativa subsp. japonica</name>
    <name type="common">Rice</name>
    <dbReference type="NCBI Taxonomy" id="39947"/>
    <lineage>
        <taxon>Eukaryota</taxon>
        <taxon>Viridiplantae</taxon>
        <taxon>Streptophyta</taxon>
        <taxon>Embryophyta</taxon>
        <taxon>Tracheophyta</taxon>
        <taxon>Spermatophyta</taxon>
        <taxon>Magnoliopsida</taxon>
        <taxon>Liliopsida</taxon>
        <taxon>Poales</taxon>
        <taxon>Poaceae</taxon>
        <taxon>BOP clade</taxon>
        <taxon>Oryzoideae</taxon>
        <taxon>Oryzeae</taxon>
        <taxon>Oryzinae</taxon>
        <taxon>Oryza</taxon>
        <taxon>Oryza sativa</taxon>
    </lineage>
</organism>
<reference evidence="3" key="3">
    <citation type="submission" date="2006-01" db="EMBL/GenBank/DDBJ databases">
        <title>Oryza sativa chromosome 3 BAC OJ1754_E06 genomic sequence.</title>
        <authorList>
            <person name="Buell C.R."/>
            <person name="Yuan Q."/>
            <person name="Ouyang S."/>
            <person name="Liu J."/>
            <person name="Gansberger K."/>
            <person name="Jones K.M."/>
            <person name="Overton II L.L."/>
            <person name="Tsitrin T."/>
            <person name="Kim M.M."/>
            <person name="Bera J.J."/>
            <person name="Jin S.S."/>
            <person name="Fadrosh D.W."/>
            <person name="Tallon L.J."/>
            <person name="Koo H."/>
            <person name="Zismann V."/>
            <person name="Hsiao J."/>
            <person name="Blunt S."/>
            <person name="Vanaken S.S."/>
            <person name="Riedmuller S.B."/>
            <person name="Utterback T.T."/>
            <person name="Feldblyum T.V."/>
            <person name="Yang Q.Q."/>
            <person name="Haas B.J."/>
            <person name="Suh B.B."/>
            <person name="Peterson J.J."/>
            <person name="Quackenbush J."/>
            <person name="White O."/>
            <person name="Salzberg S.L."/>
            <person name="Fraser C.M."/>
        </authorList>
    </citation>
    <scope>NUCLEOTIDE SEQUENCE</scope>
</reference>
<reference evidence="4" key="2">
    <citation type="journal article" date="2005" name="Nature">
        <title>The map-based sequence of the rice genome.</title>
        <authorList>
            <consortium name="International rice genome sequencing project (IRGSP)"/>
            <person name="Matsumoto T."/>
            <person name="Wu J."/>
            <person name="Kanamori H."/>
            <person name="Katayose Y."/>
            <person name="Fujisawa M."/>
            <person name="Namiki N."/>
            <person name="Mizuno H."/>
            <person name="Yamamoto K."/>
            <person name="Antonio B.A."/>
            <person name="Baba T."/>
            <person name="Sakata K."/>
            <person name="Nagamura Y."/>
            <person name="Aoki H."/>
            <person name="Arikawa K."/>
            <person name="Arita K."/>
            <person name="Bito T."/>
            <person name="Chiden Y."/>
            <person name="Fujitsuka N."/>
            <person name="Fukunaka R."/>
            <person name="Hamada M."/>
            <person name="Harada C."/>
            <person name="Hayashi A."/>
            <person name="Hijishita S."/>
            <person name="Honda M."/>
            <person name="Hosokawa S."/>
            <person name="Ichikawa Y."/>
            <person name="Idonuma A."/>
            <person name="Iijima M."/>
            <person name="Ikeda M."/>
            <person name="Ikeno M."/>
            <person name="Ito K."/>
            <person name="Ito S."/>
            <person name="Ito T."/>
            <person name="Ito Y."/>
            <person name="Ito Y."/>
            <person name="Iwabuchi A."/>
            <person name="Kamiya K."/>
            <person name="Karasawa W."/>
            <person name="Kurita K."/>
            <person name="Katagiri S."/>
            <person name="Kikuta A."/>
            <person name="Kobayashi H."/>
            <person name="Kobayashi N."/>
            <person name="Machita K."/>
            <person name="Maehara T."/>
            <person name="Masukawa M."/>
            <person name="Mizubayashi T."/>
            <person name="Mukai Y."/>
            <person name="Nagasaki H."/>
            <person name="Nagata Y."/>
            <person name="Naito S."/>
            <person name="Nakashima M."/>
            <person name="Nakama Y."/>
            <person name="Nakamichi Y."/>
            <person name="Nakamura M."/>
            <person name="Meguro A."/>
            <person name="Negishi M."/>
            <person name="Ohta I."/>
            <person name="Ohta T."/>
            <person name="Okamoto M."/>
            <person name="Ono N."/>
            <person name="Saji S."/>
            <person name="Sakaguchi M."/>
            <person name="Sakai K."/>
            <person name="Shibata M."/>
            <person name="Shimokawa T."/>
            <person name="Song J."/>
            <person name="Takazaki Y."/>
            <person name="Terasawa K."/>
            <person name="Tsugane M."/>
            <person name="Tsuji K."/>
            <person name="Ueda S."/>
            <person name="Waki K."/>
            <person name="Yamagata H."/>
            <person name="Yamamoto M."/>
            <person name="Yamamoto S."/>
            <person name="Yamane H."/>
            <person name="Yoshiki S."/>
            <person name="Yoshihara R."/>
            <person name="Yukawa K."/>
            <person name="Zhong H."/>
            <person name="Yano M."/>
            <person name="Yuan Q."/>
            <person name="Ouyang S."/>
            <person name="Liu J."/>
            <person name="Jones K.M."/>
            <person name="Gansberger K."/>
            <person name="Moffat K."/>
            <person name="Hill J."/>
            <person name="Bera J."/>
            <person name="Fadrosh D."/>
            <person name="Jin S."/>
            <person name="Johri S."/>
            <person name="Kim M."/>
            <person name="Overton L."/>
            <person name="Reardon M."/>
            <person name="Tsitrin T."/>
            <person name="Vuong H."/>
            <person name="Weaver B."/>
            <person name="Ciecko A."/>
            <person name="Tallon L."/>
            <person name="Jackson J."/>
            <person name="Pai G."/>
            <person name="Aken S.V."/>
            <person name="Utterback T."/>
            <person name="Reidmuller S."/>
            <person name="Feldblyum T."/>
            <person name="Hsiao J."/>
            <person name="Zismann V."/>
            <person name="Iobst S."/>
            <person name="de Vazeille A.R."/>
            <person name="Buell C.R."/>
            <person name="Ying K."/>
            <person name="Li Y."/>
            <person name="Lu T."/>
            <person name="Huang Y."/>
            <person name="Zhao Q."/>
            <person name="Feng Q."/>
            <person name="Zhang L."/>
            <person name="Zhu J."/>
            <person name="Weng Q."/>
            <person name="Mu J."/>
            <person name="Lu Y."/>
            <person name="Fan D."/>
            <person name="Liu Y."/>
            <person name="Guan J."/>
            <person name="Zhang Y."/>
            <person name="Yu S."/>
            <person name="Liu X."/>
            <person name="Zhang Y."/>
            <person name="Hong G."/>
            <person name="Han B."/>
            <person name="Choisne N."/>
            <person name="Demange N."/>
            <person name="Orjeda G."/>
            <person name="Samain S."/>
            <person name="Cattolico L."/>
            <person name="Pelletier E."/>
            <person name="Couloux A."/>
            <person name="Segurens B."/>
            <person name="Wincker P."/>
            <person name="D'Hont A."/>
            <person name="Scarpelli C."/>
            <person name="Weissenbach J."/>
            <person name="Salanoubat M."/>
            <person name="Quetier F."/>
            <person name="Yu Y."/>
            <person name="Kim H.R."/>
            <person name="Rambo T."/>
            <person name="Currie J."/>
            <person name="Collura K."/>
            <person name="Luo M."/>
            <person name="Yang T."/>
            <person name="Ammiraju J.S.S."/>
            <person name="Engler F."/>
            <person name="Soderlund C."/>
            <person name="Wing R.A."/>
            <person name="Palmer L.E."/>
            <person name="de la Bastide M."/>
            <person name="Spiegel L."/>
            <person name="Nascimento L."/>
            <person name="Zutavern T."/>
            <person name="O'Shaughnessy A."/>
            <person name="Dike S."/>
            <person name="Dedhia N."/>
            <person name="Preston R."/>
            <person name="Balija V."/>
            <person name="McCombie W.R."/>
            <person name="Chow T."/>
            <person name="Chen H."/>
            <person name="Chung M."/>
            <person name="Chen C."/>
            <person name="Shaw J."/>
            <person name="Wu H."/>
            <person name="Hsiao K."/>
            <person name="Chao Y."/>
            <person name="Chu M."/>
            <person name="Cheng C."/>
            <person name="Hour A."/>
            <person name="Lee P."/>
            <person name="Lin S."/>
            <person name="Lin Y."/>
            <person name="Liou J."/>
            <person name="Liu S."/>
            <person name="Hsing Y."/>
            <person name="Raghuvanshi S."/>
            <person name="Mohanty A."/>
            <person name="Bharti A.K."/>
            <person name="Gaur A."/>
            <person name="Gupta V."/>
            <person name="Kumar D."/>
            <person name="Ravi V."/>
            <person name="Vij S."/>
            <person name="Kapur A."/>
            <person name="Khurana P."/>
            <person name="Khurana P."/>
            <person name="Khurana J.P."/>
            <person name="Tyagi A.K."/>
            <person name="Gaikwad K."/>
            <person name="Singh A."/>
            <person name="Dalal V."/>
            <person name="Srivastava S."/>
            <person name="Dixit A."/>
            <person name="Pal A.K."/>
            <person name="Ghazi I.A."/>
            <person name="Yadav M."/>
            <person name="Pandit A."/>
            <person name="Bhargava A."/>
            <person name="Sureshbabu K."/>
            <person name="Batra K."/>
            <person name="Sharma T.R."/>
            <person name="Mohapatra T."/>
            <person name="Singh N.K."/>
            <person name="Messing J."/>
            <person name="Nelson A.B."/>
            <person name="Fuks G."/>
            <person name="Kavchok S."/>
            <person name="Keizer G."/>
            <person name="Linton E."/>
            <person name="Llaca V."/>
            <person name="Song R."/>
            <person name="Tanyolac B."/>
            <person name="Young S."/>
            <person name="Ho-Il K."/>
            <person name="Hahn J.H."/>
            <person name="Sangsakoo G."/>
            <person name="Vanavichit A."/>
            <person name="de Mattos Luiz.A.T."/>
            <person name="Zimmer P.D."/>
            <person name="Malone G."/>
            <person name="Dellagostin O."/>
            <person name="de Oliveira A.C."/>
            <person name="Bevan M."/>
            <person name="Bancroft I."/>
            <person name="Minx P."/>
            <person name="Cordum H."/>
            <person name="Wilson R."/>
            <person name="Cheng Z."/>
            <person name="Jin W."/>
            <person name="Jiang J."/>
            <person name="Leong S.A."/>
            <person name="Iwama H."/>
            <person name="Gojobori T."/>
            <person name="Itoh T."/>
            <person name="Niimura Y."/>
            <person name="Fujii Y."/>
            <person name="Habara T."/>
            <person name="Sakai H."/>
            <person name="Sato Y."/>
            <person name="Wilson G."/>
            <person name="Kumar K."/>
            <person name="McCouch S."/>
            <person name="Juretic N."/>
            <person name="Hoen D."/>
            <person name="Wright S."/>
            <person name="Bruskiewich R."/>
            <person name="Bureau T."/>
            <person name="Miyao A."/>
            <person name="Hirochika H."/>
            <person name="Nishikawa T."/>
            <person name="Kadowaki K."/>
            <person name="Sugiura M."/>
            <person name="Burr B."/>
            <person name="Sasaki T."/>
        </authorList>
    </citation>
    <scope>NUCLEOTIDE SEQUENCE [LARGE SCALE GENOMIC DNA]</scope>
    <source>
        <strain evidence="4">cv. Nipponbare</strain>
    </source>
</reference>
<dbReference type="Proteomes" id="UP000000763">
    <property type="component" value="Chromosome 3"/>
</dbReference>
<evidence type="ECO:0000313" key="2">
    <source>
        <dbReference type="EMBL" id="AAO60014.1"/>
    </source>
</evidence>
<dbReference type="AlphaFoldDB" id="Q7G711"/>